<keyword evidence="1" id="KW-0732">Signal</keyword>
<dbReference type="Proteomes" id="UP000037122">
    <property type="component" value="Unassembled WGS sequence"/>
</dbReference>
<accession>A0A0L0NZW5</accession>
<reference evidence="3" key="1">
    <citation type="journal article" date="2015" name="BMC Genomics">
        <title>Draft genome of a commonly misdiagnosed multidrug resistant pathogen Candida auris.</title>
        <authorList>
            <person name="Chatterjee S."/>
            <person name="Alampalli S.V."/>
            <person name="Nageshan R.K."/>
            <person name="Chettiar S.T."/>
            <person name="Joshi S."/>
            <person name="Tatu U.S."/>
        </authorList>
    </citation>
    <scope>NUCLEOTIDE SEQUENCE [LARGE SCALE GENOMIC DNA]</scope>
    <source>
        <strain evidence="3">6684</strain>
    </source>
</reference>
<feature type="signal peptide" evidence="1">
    <location>
        <begin position="1"/>
        <end position="19"/>
    </location>
</feature>
<sequence length="38" mass="4473">MDVFVWAFLWVIWVQTLDGLQQPLRRRPEGGEGEESAR</sequence>
<comment type="caution">
    <text evidence="2">The sequence shown here is derived from an EMBL/GenBank/DDBJ whole genome shotgun (WGS) entry which is preliminary data.</text>
</comment>
<evidence type="ECO:0000256" key="1">
    <source>
        <dbReference type="SAM" id="SignalP"/>
    </source>
</evidence>
<organism evidence="2 3">
    <name type="scientific">Candidozyma auris</name>
    <name type="common">Yeast</name>
    <name type="synonym">Candida auris</name>
    <dbReference type="NCBI Taxonomy" id="498019"/>
    <lineage>
        <taxon>Eukaryota</taxon>
        <taxon>Fungi</taxon>
        <taxon>Dikarya</taxon>
        <taxon>Ascomycota</taxon>
        <taxon>Saccharomycotina</taxon>
        <taxon>Pichiomycetes</taxon>
        <taxon>Metschnikowiaceae</taxon>
        <taxon>Candidozyma</taxon>
    </lineage>
</organism>
<gene>
    <name evidence="2" type="ORF">QG37_03125</name>
</gene>
<evidence type="ECO:0000313" key="3">
    <source>
        <dbReference type="Proteomes" id="UP000037122"/>
    </source>
</evidence>
<protein>
    <submittedName>
        <fullName evidence="2">Uncharacterized protein</fullName>
    </submittedName>
</protein>
<name>A0A0L0NZW5_CANAR</name>
<dbReference type="EMBL" id="LGST01000021">
    <property type="protein sequence ID" value="KND99712.1"/>
    <property type="molecule type" value="Genomic_DNA"/>
</dbReference>
<dbReference type="AlphaFoldDB" id="A0A0L0NZW5"/>
<evidence type="ECO:0000313" key="2">
    <source>
        <dbReference type="EMBL" id="KND99712.1"/>
    </source>
</evidence>
<feature type="chain" id="PRO_5005545412" evidence="1">
    <location>
        <begin position="20"/>
        <end position="38"/>
    </location>
</feature>
<proteinExistence type="predicted"/>